<evidence type="ECO:0000259" key="1">
    <source>
        <dbReference type="Pfam" id="PF07883"/>
    </source>
</evidence>
<dbReference type="EMBL" id="FNHL01000003">
    <property type="protein sequence ID" value="SDM80121.1"/>
    <property type="molecule type" value="Genomic_DNA"/>
</dbReference>
<dbReference type="RefSeq" id="WP_089698067.1">
    <property type="nucleotide sequence ID" value="NZ_FNHL01000003.1"/>
</dbReference>
<name>A0A1G9W7B9_9EURY</name>
<reference evidence="3" key="1">
    <citation type="submission" date="2016-10" db="EMBL/GenBank/DDBJ databases">
        <authorList>
            <person name="Varghese N."/>
            <person name="Submissions S."/>
        </authorList>
    </citation>
    <scope>NUCLEOTIDE SEQUENCE [LARGE SCALE GENOMIC DNA]</scope>
    <source>
        <strain evidence="3">CGMCC 1.10119</strain>
    </source>
</reference>
<accession>A0A1G9W7B9</accession>
<keyword evidence="3" id="KW-1185">Reference proteome</keyword>
<organism evidence="2 3">
    <name type="scientific">Halogranum gelatinilyticum</name>
    <dbReference type="NCBI Taxonomy" id="660521"/>
    <lineage>
        <taxon>Archaea</taxon>
        <taxon>Methanobacteriati</taxon>
        <taxon>Methanobacteriota</taxon>
        <taxon>Stenosarchaea group</taxon>
        <taxon>Halobacteria</taxon>
        <taxon>Halobacteriales</taxon>
        <taxon>Haloferacaceae</taxon>
    </lineage>
</organism>
<feature type="domain" description="Cupin type-2" evidence="1">
    <location>
        <begin position="38"/>
        <end position="93"/>
    </location>
</feature>
<dbReference type="AlphaFoldDB" id="A0A1G9W7B9"/>
<dbReference type="Pfam" id="PF07883">
    <property type="entry name" value="Cupin_2"/>
    <property type="match status" value="1"/>
</dbReference>
<evidence type="ECO:0000313" key="3">
    <source>
        <dbReference type="Proteomes" id="UP000199451"/>
    </source>
</evidence>
<dbReference type="InterPro" id="IPR011051">
    <property type="entry name" value="RmlC_Cupin_sf"/>
</dbReference>
<dbReference type="SUPFAM" id="SSF51182">
    <property type="entry name" value="RmlC-like cupins"/>
    <property type="match status" value="1"/>
</dbReference>
<proteinExistence type="predicted"/>
<dbReference type="Proteomes" id="UP000199451">
    <property type="component" value="Unassembled WGS sequence"/>
</dbReference>
<dbReference type="InterPro" id="IPR014710">
    <property type="entry name" value="RmlC-like_jellyroll"/>
</dbReference>
<dbReference type="Gene3D" id="2.60.120.10">
    <property type="entry name" value="Jelly Rolls"/>
    <property type="match status" value="1"/>
</dbReference>
<dbReference type="OrthoDB" id="305577at2157"/>
<protein>
    <submittedName>
        <fullName evidence="2">Cupin domain-containing protein</fullName>
    </submittedName>
</protein>
<dbReference type="InterPro" id="IPR013096">
    <property type="entry name" value="Cupin_2"/>
</dbReference>
<dbReference type="STRING" id="660521.SAMN04487949_2637"/>
<sequence>MAHTKAHYSDVDPVGGGMYFLRDALDCESLGLTVVDADAGWEGKEHDHVESDHEEVYLLVEGEGSITVDGETLDLSKGDAVRVSPDASRQIRAGDVDSTFVIVGAP</sequence>
<gene>
    <name evidence="2" type="ORF">SAMN04487949_2637</name>
</gene>
<evidence type="ECO:0000313" key="2">
    <source>
        <dbReference type="EMBL" id="SDM80121.1"/>
    </source>
</evidence>